<gene>
    <name evidence="2" type="ORF">EXIGLDRAFT_696237</name>
</gene>
<reference evidence="2 3" key="1">
    <citation type="journal article" date="2016" name="Mol. Biol. Evol.">
        <title>Comparative Genomics of Early-Diverging Mushroom-Forming Fungi Provides Insights into the Origins of Lignocellulose Decay Capabilities.</title>
        <authorList>
            <person name="Nagy L.G."/>
            <person name="Riley R."/>
            <person name="Tritt A."/>
            <person name="Adam C."/>
            <person name="Daum C."/>
            <person name="Floudas D."/>
            <person name="Sun H."/>
            <person name="Yadav J.S."/>
            <person name="Pangilinan J."/>
            <person name="Larsson K.H."/>
            <person name="Matsuura K."/>
            <person name="Barry K."/>
            <person name="Labutti K."/>
            <person name="Kuo R."/>
            <person name="Ohm R.A."/>
            <person name="Bhattacharya S.S."/>
            <person name="Shirouzu T."/>
            <person name="Yoshinaga Y."/>
            <person name="Martin F.M."/>
            <person name="Grigoriev I.V."/>
            <person name="Hibbett D.S."/>
        </authorList>
    </citation>
    <scope>NUCLEOTIDE SEQUENCE [LARGE SCALE GENOMIC DNA]</scope>
    <source>
        <strain evidence="2 3">HHB12029</strain>
    </source>
</reference>
<dbReference type="Proteomes" id="UP000077266">
    <property type="component" value="Unassembled WGS sequence"/>
</dbReference>
<feature type="signal peptide" evidence="1">
    <location>
        <begin position="1"/>
        <end position="18"/>
    </location>
</feature>
<dbReference type="InParanoid" id="A0A165FFP9"/>
<dbReference type="AlphaFoldDB" id="A0A165FFP9"/>
<evidence type="ECO:0000256" key="1">
    <source>
        <dbReference type="SAM" id="SignalP"/>
    </source>
</evidence>
<keyword evidence="1" id="KW-0732">Signal</keyword>
<accession>A0A165FFP9</accession>
<dbReference type="EMBL" id="KV426086">
    <property type="protein sequence ID" value="KZV88915.1"/>
    <property type="molecule type" value="Genomic_DNA"/>
</dbReference>
<keyword evidence="3" id="KW-1185">Reference proteome</keyword>
<protein>
    <submittedName>
        <fullName evidence="2">Uncharacterized protein</fullName>
    </submittedName>
</protein>
<name>A0A165FFP9_EXIGL</name>
<proteinExistence type="predicted"/>
<sequence length="151" mass="16518">MRFSLSAVILALATVALATPTPKAGAIEARCSCKKVGDDWTRGIEGDKVEHVRAVTILAQVAEVAQAADRGRECEAALGITEEQAKRILELASMHHLRPQQSRSQSHCRFRATRQSQRPRVLRDGFAVLNRSIIIFDSSSAQALERAAEGR</sequence>
<evidence type="ECO:0000313" key="3">
    <source>
        <dbReference type="Proteomes" id="UP000077266"/>
    </source>
</evidence>
<evidence type="ECO:0000313" key="2">
    <source>
        <dbReference type="EMBL" id="KZV88915.1"/>
    </source>
</evidence>
<organism evidence="2 3">
    <name type="scientific">Exidia glandulosa HHB12029</name>
    <dbReference type="NCBI Taxonomy" id="1314781"/>
    <lineage>
        <taxon>Eukaryota</taxon>
        <taxon>Fungi</taxon>
        <taxon>Dikarya</taxon>
        <taxon>Basidiomycota</taxon>
        <taxon>Agaricomycotina</taxon>
        <taxon>Agaricomycetes</taxon>
        <taxon>Auriculariales</taxon>
        <taxon>Exidiaceae</taxon>
        <taxon>Exidia</taxon>
    </lineage>
</organism>
<feature type="chain" id="PRO_5007857753" evidence="1">
    <location>
        <begin position="19"/>
        <end position="151"/>
    </location>
</feature>